<gene>
    <name evidence="3" type="ORF">KFL_000250540</name>
</gene>
<feature type="transmembrane region" description="Helical" evidence="1">
    <location>
        <begin position="57"/>
        <end position="78"/>
    </location>
</feature>
<accession>A0A1Y1HTL6</accession>
<evidence type="ECO:0000256" key="1">
    <source>
        <dbReference type="SAM" id="Phobius"/>
    </source>
</evidence>
<evidence type="ECO:0000313" key="4">
    <source>
        <dbReference type="Proteomes" id="UP000054558"/>
    </source>
</evidence>
<reference evidence="3 4" key="1">
    <citation type="journal article" date="2014" name="Nat. Commun.">
        <title>Klebsormidium flaccidum genome reveals primary factors for plant terrestrial adaptation.</title>
        <authorList>
            <person name="Hori K."/>
            <person name="Maruyama F."/>
            <person name="Fujisawa T."/>
            <person name="Togashi T."/>
            <person name="Yamamoto N."/>
            <person name="Seo M."/>
            <person name="Sato S."/>
            <person name="Yamada T."/>
            <person name="Mori H."/>
            <person name="Tajima N."/>
            <person name="Moriyama T."/>
            <person name="Ikeuchi M."/>
            <person name="Watanabe M."/>
            <person name="Wada H."/>
            <person name="Kobayashi K."/>
            <person name="Saito M."/>
            <person name="Masuda T."/>
            <person name="Sasaki-Sekimoto Y."/>
            <person name="Mashiguchi K."/>
            <person name="Awai K."/>
            <person name="Shimojima M."/>
            <person name="Masuda S."/>
            <person name="Iwai M."/>
            <person name="Nobusawa T."/>
            <person name="Narise T."/>
            <person name="Kondo S."/>
            <person name="Saito H."/>
            <person name="Sato R."/>
            <person name="Murakawa M."/>
            <person name="Ihara Y."/>
            <person name="Oshima-Yamada Y."/>
            <person name="Ohtaka K."/>
            <person name="Satoh M."/>
            <person name="Sonobe K."/>
            <person name="Ishii M."/>
            <person name="Ohtani R."/>
            <person name="Kanamori-Sato M."/>
            <person name="Honoki R."/>
            <person name="Miyazaki D."/>
            <person name="Mochizuki H."/>
            <person name="Umetsu J."/>
            <person name="Higashi K."/>
            <person name="Shibata D."/>
            <person name="Kamiya Y."/>
            <person name="Sato N."/>
            <person name="Nakamura Y."/>
            <person name="Tabata S."/>
            <person name="Ida S."/>
            <person name="Kurokawa K."/>
            <person name="Ohta H."/>
        </authorList>
    </citation>
    <scope>NUCLEOTIDE SEQUENCE [LARGE SCALE GENOMIC DNA]</scope>
    <source>
        <strain evidence="3 4">NIES-2285</strain>
    </source>
</reference>
<protein>
    <submittedName>
        <fullName evidence="3">Uncharacterized protein</fullName>
    </submittedName>
</protein>
<keyword evidence="1" id="KW-0812">Transmembrane</keyword>
<keyword evidence="1" id="KW-0472">Membrane</keyword>
<evidence type="ECO:0000313" key="3">
    <source>
        <dbReference type="EMBL" id="GAQ79178.1"/>
    </source>
</evidence>
<feature type="signal peptide" evidence="2">
    <location>
        <begin position="1"/>
        <end position="24"/>
    </location>
</feature>
<dbReference type="AlphaFoldDB" id="A0A1Y1HTL6"/>
<feature type="transmembrane region" description="Helical" evidence="1">
    <location>
        <begin position="184"/>
        <end position="206"/>
    </location>
</feature>
<keyword evidence="2" id="KW-0732">Signal</keyword>
<dbReference type="Proteomes" id="UP000054558">
    <property type="component" value="Unassembled WGS sequence"/>
</dbReference>
<feature type="transmembrane region" description="Helical" evidence="1">
    <location>
        <begin position="212"/>
        <end position="235"/>
    </location>
</feature>
<keyword evidence="4" id="KW-1185">Reference proteome</keyword>
<sequence length="257" mass="27966">MLASAPAVLLGLVCLLLRAPLLAPAFTKSSANDARGFVSNLFFQAWGAFAAGVNHPVGFTVFGELSFLVFVWALLAIIDLRTMALAHRAIWLQQAFERFFDAIRILVTCWVLGVTYSLRRGSPPGSSLRHRRLRAASRVNYLAAAALGALWRMRTRVLLVNDRTLFSQALRLLTSEGFADTSEIAVWFFMLDLVGLTLLSVYFALLEDGPRAALGTMAGALLLGPAPAFAIYCAYRENAILKAVASAQEAEEAARAE</sequence>
<organism evidence="3 4">
    <name type="scientific">Klebsormidium nitens</name>
    <name type="common">Green alga</name>
    <name type="synonym">Ulothrix nitens</name>
    <dbReference type="NCBI Taxonomy" id="105231"/>
    <lineage>
        <taxon>Eukaryota</taxon>
        <taxon>Viridiplantae</taxon>
        <taxon>Streptophyta</taxon>
        <taxon>Klebsormidiophyceae</taxon>
        <taxon>Klebsormidiales</taxon>
        <taxon>Klebsormidiaceae</taxon>
        <taxon>Klebsormidium</taxon>
    </lineage>
</organism>
<proteinExistence type="predicted"/>
<keyword evidence="1" id="KW-1133">Transmembrane helix</keyword>
<name>A0A1Y1HTL6_KLENI</name>
<dbReference type="EMBL" id="DF236974">
    <property type="protein sequence ID" value="GAQ79178.1"/>
    <property type="molecule type" value="Genomic_DNA"/>
</dbReference>
<evidence type="ECO:0000256" key="2">
    <source>
        <dbReference type="SAM" id="SignalP"/>
    </source>
</evidence>
<feature type="chain" id="PRO_5012892028" evidence="2">
    <location>
        <begin position="25"/>
        <end position="257"/>
    </location>
</feature>